<sequence length="549" mass="64384">MTPLEIPELLCLIFSYLDPFTLAVSVVPVCRQWFLLSRHRLSRTVTWDINWQPSLPKYALSSLPGAEHLVLGCAEDGYNWNGPNVLGALKSLQKRPIFPWSTFPPIPWPQDKEAAHIKRLLDRPLHHLVLTVSFNFTNLWWDSLSLPLTLTSLTIEKKKWMYIDVPRILVVCPLLESLHLFCVCSKGLNFQGPLMNQGNKALPDRLRLQSLVLEQPRVQQSWMEDLLAVTPDLKELQLITIFSSFENNWEWSRFRDHLRALSLPLERFHFSLLWKNTVDEEELKEVMAVCPKAKEHSILAYYMTPGMKKQLVEWPVFLTTLEILQPRRFYDAWSPNYGNPDADYSARDWHQLLCQCPNLRHLKTLKMPYRSKLMDLHHRIPMYSSTESSPIQPGVWICRRLETLHMELHAHENATMRGVDYKSVECEIAELNWLCRSGRNEEHRARRRQLVEGWTWRLEQEAALDMEREKNRTAEDSEVIGAEEDSDNLMMMKNLRNLGLLQDVKDVLLEMDRRNFEYLPELQEVACGDHLPQRPEKEIRSLFYMKPPG</sequence>
<dbReference type="InterPro" id="IPR036047">
    <property type="entry name" value="F-box-like_dom_sf"/>
</dbReference>
<proteinExistence type="predicted"/>
<dbReference type="OrthoDB" id="2447374at2759"/>
<organism evidence="1 2">
    <name type="scientific">Linnemannia gamsii</name>
    <dbReference type="NCBI Taxonomy" id="64522"/>
    <lineage>
        <taxon>Eukaryota</taxon>
        <taxon>Fungi</taxon>
        <taxon>Fungi incertae sedis</taxon>
        <taxon>Mucoromycota</taxon>
        <taxon>Mortierellomycotina</taxon>
        <taxon>Mortierellomycetes</taxon>
        <taxon>Mortierellales</taxon>
        <taxon>Mortierellaceae</taxon>
        <taxon>Linnemannia</taxon>
    </lineage>
</organism>
<dbReference type="EMBL" id="JAAAIN010003801">
    <property type="protein sequence ID" value="KAG0283936.1"/>
    <property type="molecule type" value="Genomic_DNA"/>
</dbReference>
<keyword evidence="2" id="KW-1185">Reference proteome</keyword>
<comment type="caution">
    <text evidence="1">The sequence shown here is derived from an EMBL/GenBank/DDBJ whole genome shotgun (WGS) entry which is preliminary data.</text>
</comment>
<reference evidence="1" key="1">
    <citation type="journal article" date="2020" name="Fungal Divers.">
        <title>Resolving the Mortierellaceae phylogeny through synthesis of multi-gene phylogenetics and phylogenomics.</title>
        <authorList>
            <person name="Vandepol N."/>
            <person name="Liber J."/>
            <person name="Desiro A."/>
            <person name="Na H."/>
            <person name="Kennedy M."/>
            <person name="Barry K."/>
            <person name="Grigoriev I.V."/>
            <person name="Miller A.N."/>
            <person name="O'Donnell K."/>
            <person name="Stajich J.E."/>
            <person name="Bonito G."/>
        </authorList>
    </citation>
    <scope>NUCLEOTIDE SEQUENCE</scope>
    <source>
        <strain evidence="1">NVP60</strain>
    </source>
</reference>
<dbReference type="Proteomes" id="UP000823405">
    <property type="component" value="Unassembled WGS sequence"/>
</dbReference>
<protein>
    <recommendedName>
        <fullName evidence="3">F-box domain-containing protein</fullName>
    </recommendedName>
</protein>
<name>A0A9P6QPQ5_9FUNG</name>
<dbReference type="SUPFAM" id="SSF81383">
    <property type="entry name" value="F-box domain"/>
    <property type="match status" value="1"/>
</dbReference>
<evidence type="ECO:0000313" key="2">
    <source>
        <dbReference type="Proteomes" id="UP000823405"/>
    </source>
</evidence>
<accession>A0A9P6QPQ5</accession>
<dbReference type="AlphaFoldDB" id="A0A9P6QPQ5"/>
<evidence type="ECO:0000313" key="1">
    <source>
        <dbReference type="EMBL" id="KAG0283936.1"/>
    </source>
</evidence>
<feature type="non-terminal residue" evidence="1">
    <location>
        <position position="549"/>
    </location>
</feature>
<gene>
    <name evidence="1" type="ORF">BGZ97_008360</name>
</gene>
<evidence type="ECO:0008006" key="3">
    <source>
        <dbReference type="Google" id="ProtNLM"/>
    </source>
</evidence>